<evidence type="ECO:0000313" key="1">
    <source>
        <dbReference type="Proteomes" id="UP000038045"/>
    </source>
</evidence>
<dbReference type="WBParaSite" id="PTRK_0001327000.1">
    <property type="protein sequence ID" value="PTRK_0001327000.1"/>
    <property type="gene ID" value="PTRK_0001327000"/>
</dbReference>
<protein>
    <submittedName>
        <fullName evidence="2">Ig-like domain-containing protein</fullName>
    </submittedName>
</protein>
<accession>A0A0N4ZX56</accession>
<organism evidence="1 2">
    <name type="scientific">Parastrongyloides trichosuri</name>
    <name type="common">Possum-specific nematode worm</name>
    <dbReference type="NCBI Taxonomy" id="131310"/>
    <lineage>
        <taxon>Eukaryota</taxon>
        <taxon>Metazoa</taxon>
        <taxon>Ecdysozoa</taxon>
        <taxon>Nematoda</taxon>
        <taxon>Chromadorea</taxon>
        <taxon>Rhabditida</taxon>
        <taxon>Tylenchina</taxon>
        <taxon>Panagrolaimomorpha</taxon>
        <taxon>Strongyloidoidea</taxon>
        <taxon>Strongyloididae</taxon>
        <taxon>Parastrongyloides</taxon>
    </lineage>
</organism>
<dbReference type="InterPro" id="IPR036179">
    <property type="entry name" value="Ig-like_dom_sf"/>
</dbReference>
<keyword evidence="1" id="KW-1185">Reference proteome</keyword>
<dbReference type="Proteomes" id="UP000038045">
    <property type="component" value="Unplaced"/>
</dbReference>
<dbReference type="STRING" id="131310.A0A0N4ZX56"/>
<sequence length="327" mass="38133">MNTNKNITSLEPQFVKPSIIQRLNDNTLYLECFVFSIIDVDAKWYRGNMKIVDDSIYHLECPKIGINEYVCRLKILKFMKTRDALYECIISNMCGECVASFNIKKDTLFYPEINVDKAILCTFNNVKMKWSFKFTCTETPTLNWYEKDILIEDKSDKYLSNTTKIDTNQYESSLEIINFQKYNTLSPVSCLVQNKLGENFISFAFFNIMPEHMILLDSMPLIHIQKVSTNEYIIKITLQYTSSLETTVKWHNDIGEEYTTNKEIQIINSMINGTGKYKTSLIIKNYKFNSRFFICKIENKEVDFITTVGENLVLEKISKPQQPTVST</sequence>
<proteinExistence type="predicted"/>
<dbReference type="Gene3D" id="2.60.40.10">
    <property type="entry name" value="Immunoglobulins"/>
    <property type="match status" value="1"/>
</dbReference>
<dbReference type="AlphaFoldDB" id="A0A0N4ZX56"/>
<evidence type="ECO:0000313" key="2">
    <source>
        <dbReference type="WBParaSite" id="PTRK_0001327000.1"/>
    </source>
</evidence>
<dbReference type="InterPro" id="IPR013783">
    <property type="entry name" value="Ig-like_fold"/>
</dbReference>
<name>A0A0N4ZX56_PARTI</name>
<reference evidence="2" key="1">
    <citation type="submission" date="2017-02" db="UniProtKB">
        <authorList>
            <consortium name="WormBaseParasite"/>
        </authorList>
    </citation>
    <scope>IDENTIFICATION</scope>
</reference>
<dbReference type="SUPFAM" id="SSF48726">
    <property type="entry name" value="Immunoglobulin"/>
    <property type="match status" value="1"/>
</dbReference>